<dbReference type="Pfam" id="PF07734">
    <property type="entry name" value="FBA_1"/>
    <property type="match status" value="1"/>
</dbReference>
<dbReference type="PANTHER" id="PTHR31672">
    <property type="entry name" value="BNACNNG10540D PROTEIN"/>
    <property type="match status" value="1"/>
</dbReference>
<dbReference type="Proteomes" id="UP001605036">
    <property type="component" value="Unassembled WGS sequence"/>
</dbReference>
<gene>
    <name evidence="2" type="ORF">R1flu_012624</name>
</gene>
<keyword evidence="3" id="KW-1185">Reference proteome</keyword>
<organism evidence="2 3">
    <name type="scientific">Riccia fluitans</name>
    <dbReference type="NCBI Taxonomy" id="41844"/>
    <lineage>
        <taxon>Eukaryota</taxon>
        <taxon>Viridiplantae</taxon>
        <taxon>Streptophyta</taxon>
        <taxon>Embryophyta</taxon>
        <taxon>Marchantiophyta</taxon>
        <taxon>Marchantiopsida</taxon>
        <taxon>Marchantiidae</taxon>
        <taxon>Marchantiales</taxon>
        <taxon>Ricciaceae</taxon>
        <taxon>Riccia</taxon>
    </lineage>
</organism>
<reference evidence="2 3" key="1">
    <citation type="submission" date="2024-09" db="EMBL/GenBank/DDBJ databases">
        <title>Chromosome-scale assembly of Riccia fluitans.</title>
        <authorList>
            <person name="Paukszto L."/>
            <person name="Sawicki J."/>
            <person name="Karawczyk K."/>
            <person name="Piernik-Szablinska J."/>
            <person name="Szczecinska M."/>
            <person name="Mazdziarz M."/>
        </authorList>
    </citation>
    <scope>NUCLEOTIDE SEQUENCE [LARGE SCALE GENOMIC DNA]</scope>
    <source>
        <strain evidence="2">Rf_01</strain>
        <tissue evidence="2">Aerial parts of the thallus</tissue>
    </source>
</reference>
<proteinExistence type="predicted"/>
<evidence type="ECO:0000259" key="1">
    <source>
        <dbReference type="Pfam" id="PF07734"/>
    </source>
</evidence>
<protein>
    <recommendedName>
        <fullName evidence="1">F-box associated beta-propeller type 1 domain-containing protein</fullName>
    </recommendedName>
</protein>
<evidence type="ECO:0000313" key="3">
    <source>
        <dbReference type="Proteomes" id="UP001605036"/>
    </source>
</evidence>
<accession>A0ABD1ZEI3</accession>
<sequence>MPITHSAITGGIMEAVEVEEQERKGVHFPSHLVEKIVFRIPFPSVFKARALSKKWNESFERMGMAVCKEWPAFCPAFFDTKNCLFLGYDRIRSDWLRMKLNPVQRTLKCFQKPTDSTSELRPSVPCEVDGVLLCEVDEIDSSVRIVNLLTGNTRSIPYPSNIRMEASKAGNCSFYSTVIIPVDEGDRYQVVLYGIVYYSKGHYNLERHMFDFDTMTWSSRSLAAYFDCYCKFCAYLDGQMFYTCSMFGVWDSVTLRIASVGFGNGHSTIFQREVPFAVERNAPNGVVRCGCRIIFFAISEEREVVVAHLYEVNKKSLRLSQLSLGRLQRFTTGASPNVFAHKNLIFFYGPSCLHSYDLELDAWNAHTVEFPGEYRRASDTVYPVAFEPGLNPFVIP</sequence>
<evidence type="ECO:0000313" key="2">
    <source>
        <dbReference type="EMBL" id="KAL2645037.1"/>
    </source>
</evidence>
<comment type="caution">
    <text evidence="2">The sequence shown here is derived from an EMBL/GenBank/DDBJ whole genome shotgun (WGS) entry which is preliminary data.</text>
</comment>
<name>A0ABD1ZEI3_9MARC</name>
<dbReference type="PANTHER" id="PTHR31672:SF2">
    <property type="entry name" value="F-BOX DOMAIN-CONTAINING PROTEIN"/>
    <property type="match status" value="1"/>
</dbReference>
<feature type="domain" description="F-box associated beta-propeller type 1" evidence="1">
    <location>
        <begin position="97"/>
        <end position="244"/>
    </location>
</feature>
<dbReference type="EMBL" id="JBHFFA010000002">
    <property type="protein sequence ID" value="KAL2645037.1"/>
    <property type="molecule type" value="Genomic_DNA"/>
</dbReference>
<dbReference type="InterPro" id="IPR050796">
    <property type="entry name" value="SCF_F-box_component"/>
</dbReference>
<dbReference type="InterPro" id="IPR006527">
    <property type="entry name" value="F-box-assoc_dom_typ1"/>
</dbReference>
<dbReference type="AlphaFoldDB" id="A0ABD1ZEI3"/>